<dbReference type="Proteomes" id="UP000198672">
    <property type="component" value="Unassembled WGS sequence"/>
</dbReference>
<name>A0A1H3JS45_ALLWA</name>
<proteinExistence type="predicted"/>
<sequence length="110" mass="12341">MKFNLHGARGKIRAYRDDDHIRKLAKAEGCLIPMETALARMDGRMSTFVTYRRIFLVHAMEGDSGYSAWQCDNVLDMPLLLLALAPIIGPIDRVSIGRNDRDPSATGTRH</sequence>
<dbReference type="AlphaFoldDB" id="A0A1H3JS45"/>
<reference evidence="2" key="1">
    <citation type="submission" date="2016-10" db="EMBL/GenBank/DDBJ databases">
        <authorList>
            <person name="Varghese N."/>
            <person name="Submissions S."/>
        </authorList>
    </citation>
    <scope>NUCLEOTIDE SEQUENCE [LARGE SCALE GENOMIC DNA]</scope>
    <source>
        <strain evidence="2">DSM 173</strain>
    </source>
</reference>
<dbReference type="STRING" id="61595.SAMN05421644_1652"/>
<organism evidence="1 2">
    <name type="scientific">Allochromatium warmingii</name>
    <name type="common">Chromatium warmingii</name>
    <dbReference type="NCBI Taxonomy" id="61595"/>
    <lineage>
        <taxon>Bacteria</taxon>
        <taxon>Pseudomonadati</taxon>
        <taxon>Pseudomonadota</taxon>
        <taxon>Gammaproteobacteria</taxon>
        <taxon>Chromatiales</taxon>
        <taxon>Chromatiaceae</taxon>
        <taxon>Allochromatium</taxon>
    </lineage>
</organism>
<protein>
    <submittedName>
        <fullName evidence="1">Uncharacterized protein</fullName>
    </submittedName>
</protein>
<dbReference type="EMBL" id="FNOW01000065">
    <property type="protein sequence ID" value="SDY42763.1"/>
    <property type="molecule type" value="Genomic_DNA"/>
</dbReference>
<gene>
    <name evidence="1" type="ORF">SAMN05421644_1652</name>
</gene>
<dbReference type="OrthoDB" id="9953682at2"/>
<keyword evidence="2" id="KW-1185">Reference proteome</keyword>
<accession>A0A1H3JS45</accession>
<evidence type="ECO:0000313" key="2">
    <source>
        <dbReference type="Proteomes" id="UP000198672"/>
    </source>
</evidence>
<evidence type="ECO:0000313" key="1">
    <source>
        <dbReference type="EMBL" id="SDY42763.1"/>
    </source>
</evidence>
<dbReference type="RefSeq" id="WP_091335384.1">
    <property type="nucleotide sequence ID" value="NZ_FNOW01000065.1"/>
</dbReference>